<sequence length="139" mass="16054">MTTVLVQQGLDVALEGRPSKPDDMTDWEKLDQRTLSEIQLNLSDEVLWECLNEKTVALLWSKLESIHMTKSLTNRVSLKQSLYTLRMAKGMSIKSHIDEFNSIIMDLEKIDVKIDDKDQTLLLLCSLPPSYKHFRDTMI</sequence>
<keyword evidence="2" id="KW-1185">Reference proteome</keyword>
<proteinExistence type="predicted"/>
<evidence type="ECO:0000313" key="2">
    <source>
        <dbReference type="Proteomes" id="UP001163603"/>
    </source>
</evidence>
<accession>A0ACC0X1Y3</accession>
<dbReference type="EMBL" id="CM047750">
    <property type="protein sequence ID" value="KAJ0008506.1"/>
    <property type="molecule type" value="Genomic_DNA"/>
</dbReference>
<organism evidence="1 2">
    <name type="scientific">Pistacia integerrima</name>
    <dbReference type="NCBI Taxonomy" id="434235"/>
    <lineage>
        <taxon>Eukaryota</taxon>
        <taxon>Viridiplantae</taxon>
        <taxon>Streptophyta</taxon>
        <taxon>Embryophyta</taxon>
        <taxon>Tracheophyta</taxon>
        <taxon>Spermatophyta</taxon>
        <taxon>Magnoliopsida</taxon>
        <taxon>eudicotyledons</taxon>
        <taxon>Gunneridae</taxon>
        <taxon>Pentapetalae</taxon>
        <taxon>rosids</taxon>
        <taxon>malvids</taxon>
        <taxon>Sapindales</taxon>
        <taxon>Anacardiaceae</taxon>
        <taxon>Pistacia</taxon>
    </lineage>
</organism>
<evidence type="ECO:0000313" key="1">
    <source>
        <dbReference type="EMBL" id="KAJ0008506.1"/>
    </source>
</evidence>
<protein>
    <submittedName>
        <fullName evidence="1">Uncharacterized protein</fullName>
    </submittedName>
</protein>
<comment type="caution">
    <text evidence="1">The sequence shown here is derived from an EMBL/GenBank/DDBJ whole genome shotgun (WGS) entry which is preliminary data.</text>
</comment>
<name>A0ACC0X1Y3_9ROSI</name>
<dbReference type="Proteomes" id="UP001163603">
    <property type="component" value="Chromosome 15"/>
</dbReference>
<gene>
    <name evidence="1" type="ORF">Pint_30121</name>
</gene>
<reference evidence="2" key="1">
    <citation type="journal article" date="2023" name="G3 (Bethesda)">
        <title>Genome assembly and association tests identify interacting loci associated with vigor, precocity, and sex in interspecific pistachio rootstocks.</title>
        <authorList>
            <person name="Palmer W."/>
            <person name="Jacygrad E."/>
            <person name="Sagayaradj S."/>
            <person name="Cavanaugh K."/>
            <person name="Han R."/>
            <person name="Bertier L."/>
            <person name="Beede B."/>
            <person name="Kafkas S."/>
            <person name="Golino D."/>
            <person name="Preece J."/>
            <person name="Michelmore R."/>
        </authorList>
    </citation>
    <scope>NUCLEOTIDE SEQUENCE [LARGE SCALE GENOMIC DNA]</scope>
</reference>